<dbReference type="Proteomes" id="UP000285258">
    <property type="component" value="Unassembled WGS sequence"/>
</dbReference>
<reference evidence="5" key="3">
    <citation type="journal article" date="2019" name="Microbiol. Resour. Announc.">
        <title>Draft Genome Sequences of Type Strains of Gordonibacter faecihominis, Paraeggerthella hongkongensis, Parvibacter caecicola,Slackia equolifaciens, Slackia faecicanis, and Slackia isoflavoniconvertens.</title>
        <authorList>
            <person name="Danylec N."/>
            <person name="Stoll D.A."/>
            <person name="Dotsch A."/>
            <person name="Huch M."/>
        </authorList>
    </citation>
    <scope>NUCLEOTIDE SEQUENCE</scope>
    <source>
        <strain evidence="5">DSM 27213</strain>
    </source>
</reference>
<evidence type="ECO:0000313" key="7">
    <source>
        <dbReference type="Proteomes" id="UP000462865"/>
    </source>
</evidence>
<evidence type="ECO:0000256" key="1">
    <source>
        <dbReference type="SAM" id="MobiDB-lite"/>
    </source>
</evidence>
<dbReference type="Proteomes" id="UP000462865">
    <property type="component" value="Unassembled WGS sequence"/>
</dbReference>
<reference evidence="4 7" key="4">
    <citation type="journal article" date="2019" name="Nat. Med.">
        <title>A library of human gut bacterial isolates paired with longitudinal multiomics data enables mechanistic microbiome research.</title>
        <authorList>
            <person name="Poyet M."/>
            <person name="Groussin M."/>
            <person name="Gibbons S.M."/>
            <person name="Avila-Pacheco J."/>
            <person name="Jiang X."/>
            <person name="Kearney S.M."/>
            <person name="Perrotta A.R."/>
            <person name="Berdy B."/>
            <person name="Zhao S."/>
            <person name="Lieberman T.D."/>
            <person name="Swanson P.K."/>
            <person name="Smith M."/>
            <person name="Roesemann S."/>
            <person name="Alexander J.E."/>
            <person name="Rich S.A."/>
            <person name="Livny J."/>
            <person name="Vlamakis H."/>
            <person name="Clish C."/>
            <person name="Bullock K."/>
            <person name="Deik A."/>
            <person name="Scott J."/>
            <person name="Pierce K.A."/>
            <person name="Xavier R.J."/>
            <person name="Alm E.J."/>
        </authorList>
    </citation>
    <scope>NUCLEOTIDE SEQUENCE [LARGE SCALE GENOMIC DNA]</scope>
    <source>
        <strain evidence="4 7">BIOML-A1</strain>
    </source>
</reference>
<name>A0A423UJD4_9ACTN</name>
<keyword evidence="2" id="KW-1133">Transmembrane helix</keyword>
<dbReference type="AlphaFoldDB" id="A0A423UJD4"/>
<evidence type="ECO:0000313" key="6">
    <source>
        <dbReference type="Proteomes" id="UP000285258"/>
    </source>
</evidence>
<organism evidence="5 6">
    <name type="scientific">Gordonibacter urolithinfaciens</name>
    <dbReference type="NCBI Taxonomy" id="1335613"/>
    <lineage>
        <taxon>Bacteria</taxon>
        <taxon>Bacillati</taxon>
        <taxon>Actinomycetota</taxon>
        <taxon>Coriobacteriia</taxon>
        <taxon>Eggerthellales</taxon>
        <taxon>Eggerthellaceae</taxon>
        <taxon>Gordonibacter</taxon>
    </lineage>
</organism>
<comment type="caution">
    <text evidence="5">The sequence shown here is derived from an EMBL/GenBank/DDBJ whole genome shotgun (WGS) entry which is preliminary data.</text>
</comment>
<gene>
    <name evidence="5" type="ORF">DMP12_09365</name>
    <name evidence="4" type="ORF">GKG38_04130</name>
</gene>
<dbReference type="PROSITE" id="PS51257">
    <property type="entry name" value="PROKAR_LIPOPROTEIN"/>
    <property type="match status" value="1"/>
</dbReference>
<feature type="transmembrane region" description="Helical" evidence="2">
    <location>
        <begin position="499"/>
        <end position="518"/>
    </location>
</feature>
<evidence type="ECO:0000256" key="3">
    <source>
        <dbReference type="SAM" id="SignalP"/>
    </source>
</evidence>
<sequence length="526" mass="52633">MRKRLLALALLTTLACALAPSVTFADERGATPTPVTIEVGDDGAPVSTSGDGWTYDDGELVLEAGYAFAFTGHAFDVSGENRIWNSGIIVDGIFVNGSKGNGSTVHNEAGGVIQGGTFNMPVNNYGTIEGGTFHESAHNHGKIAGGTFDDYVTNSEGAVVSGGVFEDGGNNNSVDNSGTIGGGEFNIGVNNSGAIEGRGVFNAYVQNGNARFGTDKNKSCTISGGTFNSEEMDNFGTIEGGTFNGEILSRGIIAGGTFSSTSTVASNDEDTTDGGGTISGGTFAGPVTNGDPDPDWNAAAITGGTFAGAVTNYDAIGGGTFSSIVSNKEGGTVSGGMFLGDVTNRGVIEGGFFARPIIIGEGGTVSSCTFPVNASLAGLSLAGTGAEQPVATYEKDGEESNCLTLTADTGYTLPGSVSVRLGSADGRELVNGTDYTYNDATGVVAVKKGAVAGPLFLAASGVPAIAPAPEPTPPTPGSQPSSSSAKLLAATGDSVQPTVVAGIVLLAAGTLAASAIACRKRRASRR</sequence>
<keyword evidence="2" id="KW-0472">Membrane</keyword>
<evidence type="ECO:0008006" key="8">
    <source>
        <dbReference type="Google" id="ProtNLM"/>
    </source>
</evidence>
<accession>A0A423UJD4</accession>
<reference evidence="5" key="2">
    <citation type="journal article" date="2019" name="Int. J. Syst. Evol. Microbiol.">
        <title>Gordonibacter faecihominis is a later heterotypic synonym of Gordonibacter urolithinfaciens.</title>
        <authorList>
            <person name="Danylec N."/>
            <person name="Stoll D.A."/>
            <person name="Huch M."/>
        </authorList>
    </citation>
    <scope>NUCLEOTIDE SEQUENCE</scope>
    <source>
        <strain evidence="5">DSM 27213</strain>
    </source>
</reference>
<evidence type="ECO:0000313" key="4">
    <source>
        <dbReference type="EMBL" id="MSA94258.1"/>
    </source>
</evidence>
<evidence type="ECO:0000256" key="2">
    <source>
        <dbReference type="SAM" id="Phobius"/>
    </source>
</evidence>
<feature type="signal peptide" evidence="3">
    <location>
        <begin position="1"/>
        <end position="25"/>
    </location>
</feature>
<keyword evidence="2" id="KW-0812">Transmembrane</keyword>
<protein>
    <recommendedName>
        <fullName evidence="8">LPXTG cell wall anchor domain-containing protein</fullName>
    </recommendedName>
</protein>
<reference evidence="6" key="1">
    <citation type="submission" date="2018-05" db="EMBL/GenBank/DDBJ databases">
        <title>Genome Sequencing of selected type strains of the family Eggerthellaceae.</title>
        <authorList>
            <person name="Danylec N."/>
            <person name="Stoll D.A."/>
            <person name="Doetsch A."/>
            <person name="Huch M."/>
        </authorList>
    </citation>
    <scope>NUCLEOTIDE SEQUENCE [LARGE SCALE GENOMIC DNA]</scope>
    <source>
        <strain evidence="6">DSM 27213</strain>
    </source>
</reference>
<feature type="region of interest" description="Disordered" evidence="1">
    <location>
        <begin position="467"/>
        <end position="489"/>
    </location>
</feature>
<feature type="compositionally biased region" description="Low complexity" evidence="1">
    <location>
        <begin position="478"/>
        <end position="489"/>
    </location>
</feature>
<dbReference type="EMBL" id="QIBW01000010">
    <property type="protein sequence ID" value="ROT89408.1"/>
    <property type="molecule type" value="Genomic_DNA"/>
</dbReference>
<proteinExistence type="predicted"/>
<feature type="chain" id="PRO_5039805071" description="LPXTG cell wall anchor domain-containing protein" evidence="3">
    <location>
        <begin position="26"/>
        <end position="526"/>
    </location>
</feature>
<feature type="compositionally biased region" description="Pro residues" evidence="1">
    <location>
        <begin position="467"/>
        <end position="477"/>
    </location>
</feature>
<keyword evidence="3" id="KW-0732">Signal</keyword>
<dbReference type="RefSeq" id="WP_096227958.1">
    <property type="nucleotide sequence ID" value="NZ_CP168029.1"/>
</dbReference>
<dbReference type="EMBL" id="WKZA01000011">
    <property type="protein sequence ID" value="MSA94258.1"/>
    <property type="molecule type" value="Genomic_DNA"/>
</dbReference>
<evidence type="ECO:0000313" key="5">
    <source>
        <dbReference type="EMBL" id="ROT89408.1"/>
    </source>
</evidence>